<feature type="compositionally biased region" description="Low complexity" evidence="1">
    <location>
        <begin position="49"/>
        <end position="71"/>
    </location>
</feature>
<dbReference type="InParanoid" id="A0A2H3CYQ8"/>
<feature type="region of interest" description="Disordered" evidence="1">
    <location>
        <begin position="40"/>
        <end position="126"/>
    </location>
</feature>
<reference evidence="3" key="1">
    <citation type="journal article" date="2017" name="Nat. Ecol. Evol.">
        <title>Genome expansion and lineage-specific genetic innovations in the forest pathogenic fungi Armillaria.</title>
        <authorList>
            <person name="Sipos G."/>
            <person name="Prasanna A.N."/>
            <person name="Walter M.C."/>
            <person name="O'Connor E."/>
            <person name="Balint B."/>
            <person name="Krizsan K."/>
            <person name="Kiss B."/>
            <person name="Hess J."/>
            <person name="Varga T."/>
            <person name="Slot J."/>
            <person name="Riley R."/>
            <person name="Boka B."/>
            <person name="Rigling D."/>
            <person name="Barry K."/>
            <person name="Lee J."/>
            <person name="Mihaltcheva S."/>
            <person name="LaButti K."/>
            <person name="Lipzen A."/>
            <person name="Waldron R."/>
            <person name="Moloney N.M."/>
            <person name="Sperisen C."/>
            <person name="Kredics L."/>
            <person name="Vagvoelgyi C."/>
            <person name="Patrignani A."/>
            <person name="Fitzpatrick D."/>
            <person name="Nagy I."/>
            <person name="Doyle S."/>
            <person name="Anderson J.B."/>
            <person name="Grigoriev I.V."/>
            <person name="Gueldener U."/>
            <person name="Muensterkoetter M."/>
            <person name="Nagy L.G."/>
        </authorList>
    </citation>
    <scope>NUCLEOTIDE SEQUENCE [LARGE SCALE GENOMIC DNA]</scope>
    <source>
        <strain evidence="3">Ar21-2</strain>
    </source>
</reference>
<dbReference type="OrthoDB" id="10526493at2759"/>
<organism evidence="2 3">
    <name type="scientific">Armillaria gallica</name>
    <name type="common">Bulbous honey fungus</name>
    <name type="synonym">Armillaria bulbosa</name>
    <dbReference type="NCBI Taxonomy" id="47427"/>
    <lineage>
        <taxon>Eukaryota</taxon>
        <taxon>Fungi</taxon>
        <taxon>Dikarya</taxon>
        <taxon>Basidiomycota</taxon>
        <taxon>Agaricomycotina</taxon>
        <taxon>Agaricomycetes</taxon>
        <taxon>Agaricomycetidae</taxon>
        <taxon>Agaricales</taxon>
        <taxon>Marasmiineae</taxon>
        <taxon>Physalacriaceae</taxon>
        <taxon>Armillaria</taxon>
    </lineage>
</organism>
<dbReference type="EMBL" id="KZ293733">
    <property type="protein sequence ID" value="PBK81223.1"/>
    <property type="molecule type" value="Genomic_DNA"/>
</dbReference>
<dbReference type="Proteomes" id="UP000217790">
    <property type="component" value="Unassembled WGS sequence"/>
</dbReference>
<name>A0A2H3CYQ8_ARMGA</name>
<accession>A0A2H3CYQ8</accession>
<evidence type="ECO:0000256" key="1">
    <source>
        <dbReference type="SAM" id="MobiDB-lite"/>
    </source>
</evidence>
<evidence type="ECO:0000313" key="2">
    <source>
        <dbReference type="EMBL" id="PBK81223.1"/>
    </source>
</evidence>
<sequence>MSKVTWGKETPWEEGIGCGIYAHKNKHDGKASMIHGHGIKTPEQEHNRNTNTGTTMHGNTTRAQTGTTQTQEMRTGQGRKGLVKQGKREKEAHDELEGLEGTAKDHELEDPENERSGETIGAKCKPKTSAGIESHHLQEMASACSVSQAYKTTKQSNQESIGIEVNHFEDKDVSKPVHGFLWKALQGTFKIGAFWE</sequence>
<dbReference type="AlphaFoldDB" id="A0A2H3CYQ8"/>
<gene>
    <name evidence="2" type="ORF">ARMGADRAFT_1039506</name>
</gene>
<feature type="compositionally biased region" description="Basic and acidic residues" evidence="1">
    <location>
        <begin position="86"/>
        <end position="117"/>
    </location>
</feature>
<keyword evidence="3" id="KW-1185">Reference proteome</keyword>
<proteinExistence type="predicted"/>
<evidence type="ECO:0000313" key="3">
    <source>
        <dbReference type="Proteomes" id="UP000217790"/>
    </source>
</evidence>
<protein>
    <submittedName>
        <fullName evidence="2">Uncharacterized protein</fullName>
    </submittedName>
</protein>